<organism evidence="2 3">
    <name type="scientific">Pseudocercospora eumusae</name>
    <dbReference type="NCBI Taxonomy" id="321146"/>
    <lineage>
        <taxon>Eukaryota</taxon>
        <taxon>Fungi</taxon>
        <taxon>Dikarya</taxon>
        <taxon>Ascomycota</taxon>
        <taxon>Pezizomycotina</taxon>
        <taxon>Dothideomycetes</taxon>
        <taxon>Dothideomycetidae</taxon>
        <taxon>Mycosphaerellales</taxon>
        <taxon>Mycosphaerellaceae</taxon>
        <taxon>Pseudocercospora</taxon>
    </lineage>
</organism>
<dbReference type="AlphaFoldDB" id="A0A139HQ62"/>
<accession>A0A139HQ62</accession>
<keyword evidence="3" id="KW-1185">Reference proteome</keyword>
<protein>
    <submittedName>
        <fullName evidence="2">Uncharacterized protein</fullName>
    </submittedName>
</protein>
<gene>
    <name evidence="2" type="ORF">AC578_8687</name>
</gene>
<keyword evidence="1" id="KW-0732">Signal</keyword>
<dbReference type="InterPro" id="IPR048508">
    <property type="entry name" value="LDL"/>
</dbReference>
<sequence length="121" mass="13426">MHFSSPNLQSAMLFMAACLTIPTFAADCGQSGNCFSSGATRDNMYAARQEVCGTNRWKKAGHYRVPGKTGYLRWTGVDTQQTCWDAYDNIINQCKLGDSGVHTHSGQYQYNGVYYNAVDCE</sequence>
<evidence type="ECO:0000313" key="3">
    <source>
        <dbReference type="Proteomes" id="UP000070133"/>
    </source>
</evidence>
<dbReference type="OrthoDB" id="4216327at2759"/>
<evidence type="ECO:0000256" key="1">
    <source>
        <dbReference type="SAM" id="SignalP"/>
    </source>
</evidence>
<dbReference type="Proteomes" id="UP000070133">
    <property type="component" value="Unassembled WGS sequence"/>
</dbReference>
<name>A0A139HQ62_9PEZI</name>
<evidence type="ECO:0000313" key="2">
    <source>
        <dbReference type="EMBL" id="KXT04598.1"/>
    </source>
</evidence>
<proteinExistence type="predicted"/>
<comment type="caution">
    <text evidence="2">The sequence shown here is derived from an EMBL/GenBank/DDBJ whole genome shotgun (WGS) entry which is preliminary data.</text>
</comment>
<dbReference type="Pfam" id="PF21691">
    <property type="entry name" value="LDL"/>
    <property type="match status" value="1"/>
</dbReference>
<feature type="chain" id="PRO_5007806765" evidence="1">
    <location>
        <begin position="26"/>
        <end position="121"/>
    </location>
</feature>
<dbReference type="EMBL" id="LFZN01000020">
    <property type="protein sequence ID" value="KXT04598.1"/>
    <property type="molecule type" value="Genomic_DNA"/>
</dbReference>
<reference evidence="2 3" key="1">
    <citation type="submission" date="2015-07" db="EMBL/GenBank/DDBJ databases">
        <title>Comparative genomics of the Sigatoka disease complex on banana suggests a link between parallel evolutionary changes in Pseudocercospora fijiensis and Pseudocercospora eumusae and increased virulence on the banana host.</title>
        <authorList>
            <person name="Chang T.-C."/>
            <person name="Salvucci A."/>
            <person name="Crous P.W."/>
            <person name="Stergiopoulos I."/>
        </authorList>
    </citation>
    <scope>NUCLEOTIDE SEQUENCE [LARGE SCALE GENOMIC DNA]</scope>
    <source>
        <strain evidence="2 3">CBS 114824</strain>
    </source>
</reference>
<feature type="signal peptide" evidence="1">
    <location>
        <begin position="1"/>
        <end position="25"/>
    </location>
</feature>